<evidence type="ECO:0000256" key="2">
    <source>
        <dbReference type="ARBA" id="ARBA00022723"/>
    </source>
</evidence>
<keyword evidence="5" id="KW-0539">Nucleus</keyword>
<keyword evidence="8" id="KW-1185">Reference proteome</keyword>
<dbReference type="GO" id="GO:0008270">
    <property type="term" value="F:zinc ion binding"/>
    <property type="evidence" value="ECO:0007669"/>
    <property type="project" value="UniProtKB-KW"/>
</dbReference>
<organism evidence="7 8">
    <name type="scientific">Lyophyllum shimeji</name>
    <name type="common">Hon-shimeji</name>
    <name type="synonym">Tricholoma shimeji</name>
    <dbReference type="NCBI Taxonomy" id="47721"/>
    <lineage>
        <taxon>Eukaryota</taxon>
        <taxon>Fungi</taxon>
        <taxon>Dikarya</taxon>
        <taxon>Basidiomycota</taxon>
        <taxon>Agaricomycotina</taxon>
        <taxon>Agaricomycetes</taxon>
        <taxon>Agaricomycetidae</taxon>
        <taxon>Agaricales</taxon>
        <taxon>Tricholomatineae</taxon>
        <taxon>Lyophyllaceae</taxon>
        <taxon>Lyophyllum</taxon>
    </lineage>
</organism>
<name>A0A9P3Q036_LYOSH</name>
<dbReference type="SUPFAM" id="SSF53098">
    <property type="entry name" value="Ribonuclease H-like"/>
    <property type="match status" value="1"/>
</dbReference>
<sequence length="239" mass="27275">MTDHSEVYRIAMVLHPSRKLEYFKTVNWEEEWIMTAKDVVRVEYERTYANRHSRETIETTQTASKVRYLLSIWCIADSHYPVRPYPRSKASKTSKPTKVNIFDTLPAFAASRSQVHVDELADYLNTPIEQVKDVLKWWASKRGIWPNLSRMALDYLSIPATSTDVERVFSRGRILLSHTRNRLSPQTTRALMCLGGWSLLGLVKDSDVKAAAVLPDIEDEQEGPDDWAGFLSAVASSAQ</sequence>
<evidence type="ECO:0000256" key="4">
    <source>
        <dbReference type="ARBA" id="ARBA00022833"/>
    </source>
</evidence>
<feature type="domain" description="HAT C-terminal dimerisation" evidence="6">
    <location>
        <begin position="119"/>
        <end position="197"/>
    </location>
</feature>
<evidence type="ECO:0000256" key="5">
    <source>
        <dbReference type="ARBA" id="ARBA00023242"/>
    </source>
</evidence>
<dbReference type="Proteomes" id="UP001063166">
    <property type="component" value="Unassembled WGS sequence"/>
</dbReference>
<accession>A0A9P3Q036</accession>
<dbReference type="PANTHER" id="PTHR46481">
    <property type="entry name" value="ZINC FINGER BED DOMAIN-CONTAINING PROTEIN 4"/>
    <property type="match status" value="1"/>
</dbReference>
<keyword evidence="4" id="KW-0862">Zinc</keyword>
<reference evidence="7" key="1">
    <citation type="submission" date="2022-07" db="EMBL/GenBank/DDBJ databases">
        <title>The genome of Lyophyllum shimeji provides insight into the initial evolution of ectomycorrhizal fungal genome.</title>
        <authorList>
            <person name="Kobayashi Y."/>
            <person name="Shibata T."/>
            <person name="Hirakawa H."/>
            <person name="Shigenobu S."/>
            <person name="Nishiyama T."/>
            <person name="Yamada A."/>
            <person name="Hasebe M."/>
            <person name="Kawaguchi M."/>
        </authorList>
    </citation>
    <scope>NUCLEOTIDE SEQUENCE</scope>
    <source>
        <strain evidence="7">AT787</strain>
    </source>
</reference>
<evidence type="ECO:0000256" key="1">
    <source>
        <dbReference type="ARBA" id="ARBA00004123"/>
    </source>
</evidence>
<keyword evidence="3" id="KW-0863">Zinc-finger</keyword>
<dbReference type="InterPro" id="IPR008906">
    <property type="entry name" value="HATC_C_dom"/>
</dbReference>
<comment type="caution">
    <text evidence="7">The sequence shown here is derived from an EMBL/GenBank/DDBJ whole genome shotgun (WGS) entry which is preliminary data.</text>
</comment>
<evidence type="ECO:0000313" key="8">
    <source>
        <dbReference type="Proteomes" id="UP001063166"/>
    </source>
</evidence>
<proteinExistence type="predicted"/>
<protein>
    <submittedName>
        <fullName evidence="7">HAT family C-terminal dimerisation region</fullName>
    </submittedName>
</protein>
<keyword evidence="2" id="KW-0479">Metal-binding</keyword>
<dbReference type="GO" id="GO:0046983">
    <property type="term" value="F:protein dimerization activity"/>
    <property type="evidence" value="ECO:0007669"/>
    <property type="project" value="InterPro"/>
</dbReference>
<dbReference type="AlphaFoldDB" id="A0A9P3Q036"/>
<evidence type="ECO:0000313" key="7">
    <source>
        <dbReference type="EMBL" id="GLB45148.1"/>
    </source>
</evidence>
<comment type="subcellular location">
    <subcellularLocation>
        <location evidence="1">Nucleus</location>
    </subcellularLocation>
</comment>
<dbReference type="Pfam" id="PF05699">
    <property type="entry name" value="Dimer_Tnp_hAT"/>
    <property type="match status" value="1"/>
</dbReference>
<dbReference type="GO" id="GO:0005634">
    <property type="term" value="C:nucleus"/>
    <property type="evidence" value="ECO:0007669"/>
    <property type="project" value="UniProtKB-SubCell"/>
</dbReference>
<dbReference type="InterPro" id="IPR012337">
    <property type="entry name" value="RNaseH-like_sf"/>
</dbReference>
<dbReference type="EMBL" id="BRPK01000020">
    <property type="protein sequence ID" value="GLB45148.1"/>
    <property type="molecule type" value="Genomic_DNA"/>
</dbReference>
<dbReference type="OrthoDB" id="1715602at2759"/>
<evidence type="ECO:0000259" key="6">
    <source>
        <dbReference type="Pfam" id="PF05699"/>
    </source>
</evidence>
<dbReference type="InterPro" id="IPR052035">
    <property type="entry name" value="ZnF_BED_domain_contain"/>
</dbReference>
<dbReference type="PANTHER" id="PTHR46481:SF10">
    <property type="entry name" value="ZINC FINGER BED DOMAIN-CONTAINING PROTEIN 39"/>
    <property type="match status" value="1"/>
</dbReference>
<evidence type="ECO:0000256" key="3">
    <source>
        <dbReference type="ARBA" id="ARBA00022771"/>
    </source>
</evidence>
<gene>
    <name evidence="7" type="ORF">LshimejAT787_2000530</name>
</gene>